<organism evidence="2">
    <name type="scientific">bioreactor metagenome</name>
    <dbReference type="NCBI Taxonomy" id="1076179"/>
    <lineage>
        <taxon>unclassified sequences</taxon>
        <taxon>metagenomes</taxon>
        <taxon>ecological metagenomes</taxon>
    </lineage>
</organism>
<protein>
    <submittedName>
        <fullName evidence="2">Uncharacterized protein</fullName>
    </submittedName>
</protein>
<reference evidence="2" key="1">
    <citation type="submission" date="2019-08" db="EMBL/GenBank/DDBJ databases">
        <authorList>
            <person name="Kucharzyk K."/>
            <person name="Murdoch R.W."/>
            <person name="Higgins S."/>
            <person name="Loffler F."/>
        </authorList>
    </citation>
    <scope>NUCLEOTIDE SEQUENCE</scope>
</reference>
<name>A0A645I0J0_9ZZZZ</name>
<dbReference type="AlphaFoldDB" id="A0A645I0J0"/>
<dbReference type="EMBL" id="VSSQ01102716">
    <property type="protein sequence ID" value="MPN43959.1"/>
    <property type="molecule type" value="Genomic_DNA"/>
</dbReference>
<proteinExistence type="predicted"/>
<comment type="caution">
    <text evidence="2">The sequence shown here is derived from an EMBL/GenBank/DDBJ whole genome shotgun (WGS) entry which is preliminary data.</text>
</comment>
<sequence>MPGGDFFIQKIVGDDDGLGTSDQPVEFSRQPRLAVIFLPDVVVEIEDVTVTMKQHPFEQPWQKRNEFVFDHQVPRRPAQPAPSADSPRQPRPAAPGGSGIKKVQVVFGEERLDLNPESGPGQPLCPVVMTQTAGRPQRCITGCPADCIHTVTP</sequence>
<feature type="region of interest" description="Disordered" evidence="1">
    <location>
        <begin position="67"/>
        <end position="101"/>
    </location>
</feature>
<evidence type="ECO:0000313" key="2">
    <source>
        <dbReference type="EMBL" id="MPN43959.1"/>
    </source>
</evidence>
<accession>A0A645I0J0</accession>
<evidence type="ECO:0000256" key="1">
    <source>
        <dbReference type="SAM" id="MobiDB-lite"/>
    </source>
</evidence>
<gene>
    <name evidence="2" type="ORF">SDC9_191520</name>
</gene>